<name>A0A7W9BDH7_9SPHN</name>
<accession>A0A7W9BDH7</accession>
<keyword evidence="2" id="KW-1185">Reference proteome</keyword>
<comment type="caution">
    <text evidence="1">The sequence shown here is derived from an EMBL/GenBank/DDBJ whole genome shotgun (WGS) entry which is preliminary data.</text>
</comment>
<protein>
    <submittedName>
        <fullName evidence="1">Uncharacterized protein</fullName>
    </submittedName>
</protein>
<dbReference type="Proteomes" id="UP000546200">
    <property type="component" value="Unassembled WGS sequence"/>
</dbReference>
<reference evidence="1 2" key="1">
    <citation type="submission" date="2020-08" db="EMBL/GenBank/DDBJ databases">
        <title>Genomic Encyclopedia of Type Strains, Phase IV (KMG-IV): sequencing the most valuable type-strain genomes for metagenomic binning, comparative biology and taxonomic classification.</title>
        <authorList>
            <person name="Goeker M."/>
        </authorList>
    </citation>
    <scope>NUCLEOTIDE SEQUENCE [LARGE SCALE GENOMIC DNA]</scope>
    <source>
        <strain evidence="1 2">DSM 100044</strain>
    </source>
</reference>
<organism evidence="1 2">
    <name type="scientific">Sphingomonas aerophila</name>
    <dbReference type="NCBI Taxonomy" id="1344948"/>
    <lineage>
        <taxon>Bacteria</taxon>
        <taxon>Pseudomonadati</taxon>
        <taxon>Pseudomonadota</taxon>
        <taxon>Alphaproteobacteria</taxon>
        <taxon>Sphingomonadales</taxon>
        <taxon>Sphingomonadaceae</taxon>
        <taxon>Sphingomonas</taxon>
    </lineage>
</organism>
<evidence type="ECO:0000313" key="2">
    <source>
        <dbReference type="Proteomes" id="UP000546200"/>
    </source>
</evidence>
<sequence length="94" mass="10203">MTDKPNRFPWSRDKEIELARRYVAGEAVDAIAANFGCTTSALTTRISTLGIRRRKLATNCVGNGNAIFLTGSALRSAMPLPDDSFGEDLLAQLD</sequence>
<dbReference type="AlphaFoldDB" id="A0A7W9BDH7"/>
<gene>
    <name evidence="1" type="ORF">FHS94_001983</name>
</gene>
<proteinExistence type="predicted"/>
<evidence type="ECO:0000313" key="1">
    <source>
        <dbReference type="EMBL" id="MBB5715142.1"/>
    </source>
</evidence>
<dbReference type="EMBL" id="JACIJK010000005">
    <property type="protein sequence ID" value="MBB5715142.1"/>
    <property type="molecule type" value="Genomic_DNA"/>
</dbReference>
<dbReference type="RefSeq" id="WP_184057155.1">
    <property type="nucleotide sequence ID" value="NZ_JACIJK010000005.1"/>
</dbReference>